<keyword evidence="4" id="KW-0804">Transcription</keyword>
<gene>
    <name evidence="8" type="ORF">LX83_001194</name>
</gene>
<evidence type="ECO:0000256" key="2">
    <source>
        <dbReference type="ARBA" id="ARBA00023015"/>
    </source>
</evidence>
<name>A0AAE3GC34_9PSEU</name>
<dbReference type="EMBL" id="JAMTCK010000003">
    <property type="protein sequence ID" value="MCP2164354.1"/>
    <property type="molecule type" value="Genomic_DNA"/>
</dbReference>
<evidence type="ECO:0000313" key="8">
    <source>
        <dbReference type="EMBL" id="MCP2164354.1"/>
    </source>
</evidence>
<dbReference type="InterPro" id="IPR039420">
    <property type="entry name" value="WalR-like"/>
</dbReference>
<sequence length="205" mass="22597">MLVRISQHRETAAPAEPAPPPTRSSRSAEVTVTFQVRTDYDQAPTLAAHLAKAIRAALGPAIRSELAIITDAALPSSNETASGDDTAQPRLPRPRSASSPAAWPLLQIVVAARRVVRDNHPLDLTRLEFDLLLFLCQHPHQVHPRKALMTRVWGEVKHDDSRTVDVHVRRLRSKLGAELPLITTVRGFGYRIDDVSRVTIVDTPA</sequence>
<comment type="caution">
    <text evidence="8">The sequence shown here is derived from an EMBL/GenBank/DDBJ whole genome shotgun (WGS) entry which is preliminary data.</text>
</comment>
<feature type="region of interest" description="Disordered" evidence="6">
    <location>
        <begin position="76"/>
        <end position="98"/>
    </location>
</feature>
<dbReference type="Pfam" id="PF00486">
    <property type="entry name" value="Trans_reg_C"/>
    <property type="match status" value="1"/>
</dbReference>
<evidence type="ECO:0000256" key="5">
    <source>
        <dbReference type="PROSITE-ProRule" id="PRU01091"/>
    </source>
</evidence>
<dbReference type="GO" id="GO:0000156">
    <property type="term" value="F:phosphorelay response regulator activity"/>
    <property type="evidence" value="ECO:0007669"/>
    <property type="project" value="TreeGrafter"/>
</dbReference>
<dbReference type="RefSeq" id="WP_253767949.1">
    <property type="nucleotide sequence ID" value="NZ_JAMTCK010000003.1"/>
</dbReference>
<evidence type="ECO:0000256" key="3">
    <source>
        <dbReference type="ARBA" id="ARBA00023125"/>
    </source>
</evidence>
<proteinExistence type="predicted"/>
<keyword evidence="9" id="KW-1185">Reference proteome</keyword>
<feature type="DNA-binding region" description="OmpR/PhoB-type" evidence="5">
    <location>
        <begin position="98"/>
        <end position="194"/>
    </location>
</feature>
<keyword evidence="3 5" id="KW-0238">DNA-binding</keyword>
<feature type="region of interest" description="Disordered" evidence="6">
    <location>
        <begin position="1"/>
        <end position="29"/>
    </location>
</feature>
<feature type="compositionally biased region" description="Polar residues" evidence="6">
    <location>
        <begin position="76"/>
        <end position="85"/>
    </location>
</feature>
<dbReference type="GO" id="GO:0000976">
    <property type="term" value="F:transcription cis-regulatory region binding"/>
    <property type="evidence" value="ECO:0007669"/>
    <property type="project" value="TreeGrafter"/>
</dbReference>
<dbReference type="GO" id="GO:0005829">
    <property type="term" value="C:cytosol"/>
    <property type="evidence" value="ECO:0007669"/>
    <property type="project" value="TreeGrafter"/>
</dbReference>
<dbReference type="PANTHER" id="PTHR48111:SF4">
    <property type="entry name" value="DNA-BINDING DUAL TRANSCRIPTIONAL REGULATOR OMPR"/>
    <property type="match status" value="1"/>
</dbReference>
<dbReference type="CDD" id="cd00383">
    <property type="entry name" value="trans_reg_C"/>
    <property type="match status" value="1"/>
</dbReference>
<dbReference type="PROSITE" id="PS51755">
    <property type="entry name" value="OMPR_PHOB"/>
    <property type="match status" value="1"/>
</dbReference>
<dbReference type="Gene3D" id="1.10.10.10">
    <property type="entry name" value="Winged helix-like DNA-binding domain superfamily/Winged helix DNA-binding domain"/>
    <property type="match status" value="1"/>
</dbReference>
<organism evidence="8 9">
    <name type="scientific">Goodfellowiella coeruleoviolacea</name>
    <dbReference type="NCBI Taxonomy" id="334858"/>
    <lineage>
        <taxon>Bacteria</taxon>
        <taxon>Bacillati</taxon>
        <taxon>Actinomycetota</taxon>
        <taxon>Actinomycetes</taxon>
        <taxon>Pseudonocardiales</taxon>
        <taxon>Pseudonocardiaceae</taxon>
        <taxon>Goodfellowiella</taxon>
    </lineage>
</organism>
<evidence type="ECO:0000256" key="4">
    <source>
        <dbReference type="ARBA" id="ARBA00023163"/>
    </source>
</evidence>
<evidence type="ECO:0000259" key="7">
    <source>
        <dbReference type="PROSITE" id="PS51755"/>
    </source>
</evidence>
<accession>A0AAE3GC34</accession>
<protein>
    <submittedName>
        <fullName evidence="8">Transcriptional regulatory protein, C terminal</fullName>
    </submittedName>
</protein>
<dbReference type="GO" id="GO:0006355">
    <property type="term" value="P:regulation of DNA-templated transcription"/>
    <property type="evidence" value="ECO:0007669"/>
    <property type="project" value="InterPro"/>
</dbReference>
<evidence type="ECO:0000313" key="9">
    <source>
        <dbReference type="Proteomes" id="UP001206128"/>
    </source>
</evidence>
<dbReference type="AlphaFoldDB" id="A0AAE3GC34"/>
<dbReference type="GO" id="GO:0032993">
    <property type="term" value="C:protein-DNA complex"/>
    <property type="evidence" value="ECO:0007669"/>
    <property type="project" value="TreeGrafter"/>
</dbReference>
<keyword evidence="1" id="KW-0597">Phosphoprotein</keyword>
<dbReference type="InterPro" id="IPR016032">
    <property type="entry name" value="Sig_transdc_resp-reg_C-effctor"/>
</dbReference>
<dbReference type="InterPro" id="IPR001867">
    <property type="entry name" value="OmpR/PhoB-type_DNA-bd"/>
</dbReference>
<evidence type="ECO:0000256" key="6">
    <source>
        <dbReference type="SAM" id="MobiDB-lite"/>
    </source>
</evidence>
<dbReference type="SMART" id="SM00862">
    <property type="entry name" value="Trans_reg_C"/>
    <property type="match status" value="1"/>
</dbReference>
<dbReference type="InterPro" id="IPR036388">
    <property type="entry name" value="WH-like_DNA-bd_sf"/>
</dbReference>
<keyword evidence="2" id="KW-0805">Transcription regulation</keyword>
<dbReference type="PANTHER" id="PTHR48111">
    <property type="entry name" value="REGULATOR OF RPOS"/>
    <property type="match status" value="1"/>
</dbReference>
<dbReference type="Proteomes" id="UP001206128">
    <property type="component" value="Unassembled WGS sequence"/>
</dbReference>
<dbReference type="SUPFAM" id="SSF46894">
    <property type="entry name" value="C-terminal effector domain of the bipartite response regulators"/>
    <property type="match status" value="1"/>
</dbReference>
<feature type="domain" description="OmpR/PhoB-type" evidence="7">
    <location>
        <begin position="98"/>
        <end position="194"/>
    </location>
</feature>
<evidence type="ECO:0000256" key="1">
    <source>
        <dbReference type="ARBA" id="ARBA00022553"/>
    </source>
</evidence>
<reference evidence="8" key="1">
    <citation type="submission" date="2022-06" db="EMBL/GenBank/DDBJ databases">
        <title>Genomic Encyclopedia of Archaeal and Bacterial Type Strains, Phase II (KMG-II): from individual species to whole genera.</title>
        <authorList>
            <person name="Goeker M."/>
        </authorList>
    </citation>
    <scope>NUCLEOTIDE SEQUENCE</scope>
    <source>
        <strain evidence="8">DSM 43935</strain>
    </source>
</reference>